<keyword evidence="3" id="KW-0472">Membrane</keyword>
<dbReference type="AlphaFoldDB" id="A0A251ZXU4"/>
<organism evidence="4 5">
    <name type="scientific">Commensalibacter intestini</name>
    <dbReference type="NCBI Taxonomy" id="479936"/>
    <lineage>
        <taxon>Bacteria</taxon>
        <taxon>Pseudomonadati</taxon>
        <taxon>Pseudomonadota</taxon>
        <taxon>Alphaproteobacteria</taxon>
        <taxon>Acetobacterales</taxon>
        <taxon>Acetobacteraceae</taxon>
    </lineage>
</organism>
<keyword evidence="5" id="KW-1185">Reference proteome</keyword>
<dbReference type="Proteomes" id="UP000194946">
    <property type="component" value="Unassembled WGS sequence"/>
</dbReference>
<keyword evidence="3" id="KW-1133">Transmembrane helix</keyword>
<evidence type="ECO:0000313" key="5">
    <source>
        <dbReference type="Proteomes" id="UP000194946"/>
    </source>
</evidence>
<feature type="transmembrane region" description="Helical" evidence="3">
    <location>
        <begin position="157"/>
        <end position="179"/>
    </location>
</feature>
<dbReference type="EMBL" id="JOPB01000001">
    <property type="protein sequence ID" value="OUI79484.1"/>
    <property type="molecule type" value="Genomic_DNA"/>
</dbReference>
<keyword evidence="3" id="KW-0812">Transmembrane</keyword>
<evidence type="ECO:0000256" key="1">
    <source>
        <dbReference type="SAM" id="Coils"/>
    </source>
</evidence>
<protein>
    <submittedName>
        <fullName evidence="4">Uncharacterized protein</fullName>
    </submittedName>
</protein>
<gene>
    <name evidence="4" type="ORF">HK18_02715</name>
</gene>
<evidence type="ECO:0000313" key="4">
    <source>
        <dbReference type="EMBL" id="OUI79484.1"/>
    </source>
</evidence>
<name>A0A251ZXU4_9PROT</name>
<feature type="compositionally biased region" description="Basic and acidic residues" evidence="2">
    <location>
        <begin position="286"/>
        <end position="297"/>
    </location>
</feature>
<reference evidence="5" key="1">
    <citation type="submission" date="2014-06" db="EMBL/GenBank/DDBJ databases">
        <authorList>
            <person name="Winans N.J."/>
            <person name="Newell P.D."/>
            <person name="Douglas A.E."/>
        </authorList>
    </citation>
    <scope>NUCLEOTIDE SEQUENCE [LARGE SCALE GENOMIC DNA]</scope>
    <source>
        <strain evidence="5">DmL_052</strain>
    </source>
</reference>
<evidence type="ECO:0000256" key="3">
    <source>
        <dbReference type="SAM" id="Phobius"/>
    </source>
</evidence>
<feature type="region of interest" description="Disordered" evidence="2">
    <location>
        <begin position="234"/>
        <end position="297"/>
    </location>
</feature>
<keyword evidence="1" id="KW-0175">Coiled coil</keyword>
<evidence type="ECO:0000256" key="2">
    <source>
        <dbReference type="SAM" id="MobiDB-lite"/>
    </source>
</evidence>
<proteinExistence type="predicted"/>
<feature type="compositionally biased region" description="Basic and acidic residues" evidence="2">
    <location>
        <begin position="260"/>
        <end position="274"/>
    </location>
</feature>
<comment type="caution">
    <text evidence="4">The sequence shown here is derived from an EMBL/GenBank/DDBJ whole genome shotgun (WGS) entry which is preliminary data.</text>
</comment>
<feature type="coiled-coil region" evidence="1">
    <location>
        <begin position="199"/>
        <end position="226"/>
    </location>
</feature>
<sequence length="413" mass="46569">MVVVLSRQNIQQLTSLCDREVGLYDRLSHEVSSIVGPEHAAIFARPEYSNDVVRWSAEGQDFTPWNKLNSTQQESLLKATQSILSDIQQQMQDHPKSLMAQHFDQYRQIPDLDHLYAVDGKPVLTGWGYAGEKGSYDPLASMLVSVQPKRSNKWLNFPWITALVALFLGVVTSLLWNMYHHSDKVCYATYPLVKDVEDALKAQDQNKDLTNKRNDLLKALELLRQQCKIPPVQPLNPVEVPDLAPLPEEPKSSEVPPVSEPEKLPNEETPKKQDIPQPKPTPQPDKQGDLSKDSWNKKDKSMLDGCWKLTTHLELYEQRFFGSSHQPVTNWSLCFNSNGVGKQVLTRRDGGTCSGPLNVQFQGSQLILNQPTDCQGAFHLIPGKNVCNRVNDKEAQCTYIDAEGHQSTGTFKR</sequence>
<accession>A0A251ZXU4</accession>
<dbReference type="RefSeq" id="WP_086631795.1">
    <property type="nucleotide sequence ID" value="NZ_JOPB01000001.1"/>
</dbReference>